<gene>
    <name evidence="1" type="ORF">KQI88_12600</name>
</gene>
<dbReference type="EMBL" id="JAHLQK010000004">
    <property type="protein sequence ID" value="MBU5677253.1"/>
    <property type="molecule type" value="Genomic_DNA"/>
</dbReference>
<evidence type="ECO:0000313" key="1">
    <source>
        <dbReference type="EMBL" id="MBU5677253.1"/>
    </source>
</evidence>
<dbReference type="Proteomes" id="UP000779508">
    <property type="component" value="Unassembled WGS sequence"/>
</dbReference>
<comment type="caution">
    <text evidence="1">The sequence shown here is derived from an EMBL/GenBank/DDBJ whole genome shotgun (WGS) entry which is preliminary data.</text>
</comment>
<protein>
    <submittedName>
        <fullName evidence="1">Uncharacterized protein</fullName>
    </submittedName>
</protein>
<dbReference type="RefSeq" id="WP_216417832.1">
    <property type="nucleotide sequence ID" value="NZ_JAHLQK010000004.1"/>
</dbReference>
<organism evidence="1 2">
    <name type="scientific">Alkaliphilus flagellatus</name>
    <dbReference type="NCBI Taxonomy" id="2841507"/>
    <lineage>
        <taxon>Bacteria</taxon>
        <taxon>Bacillati</taxon>
        <taxon>Bacillota</taxon>
        <taxon>Clostridia</taxon>
        <taxon>Peptostreptococcales</taxon>
        <taxon>Natronincolaceae</taxon>
        <taxon>Alkaliphilus</taxon>
    </lineage>
</organism>
<keyword evidence="2" id="KW-1185">Reference proteome</keyword>
<sequence>MEAWKANLMDCIKSIEEAQENNMIDTDKRNELDDIIVRIQEIIED</sequence>
<evidence type="ECO:0000313" key="2">
    <source>
        <dbReference type="Proteomes" id="UP000779508"/>
    </source>
</evidence>
<accession>A0ABS6G4F3</accession>
<reference evidence="1 2" key="1">
    <citation type="submission" date="2021-06" db="EMBL/GenBank/DDBJ databases">
        <authorList>
            <person name="Sun Q."/>
            <person name="Li D."/>
        </authorList>
    </citation>
    <scope>NUCLEOTIDE SEQUENCE [LARGE SCALE GENOMIC DNA]</scope>
    <source>
        <strain evidence="1 2">MSJ-5</strain>
    </source>
</reference>
<name>A0ABS6G4F3_9FIRM</name>
<proteinExistence type="predicted"/>